<dbReference type="RefSeq" id="XP_031977975.1">
    <property type="nucleotide sequence ID" value="XM_032122084.1"/>
</dbReference>
<accession>A0A8C3DZW4</accession>
<evidence type="ECO:0000256" key="2">
    <source>
        <dbReference type="ARBA" id="ARBA00022801"/>
    </source>
</evidence>
<dbReference type="GO" id="GO:0004725">
    <property type="term" value="F:protein tyrosine phosphatase activity"/>
    <property type="evidence" value="ECO:0007669"/>
    <property type="project" value="UniProtKB-EC"/>
</dbReference>
<organism evidence="7 8">
    <name type="scientific">Corvus moneduloides</name>
    <name type="common">New Caledonian crow</name>
    <dbReference type="NCBI Taxonomy" id="1196302"/>
    <lineage>
        <taxon>Eukaryota</taxon>
        <taxon>Metazoa</taxon>
        <taxon>Chordata</taxon>
        <taxon>Craniata</taxon>
        <taxon>Vertebrata</taxon>
        <taxon>Euteleostomi</taxon>
        <taxon>Archelosauria</taxon>
        <taxon>Archosauria</taxon>
        <taxon>Dinosauria</taxon>
        <taxon>Saurischia</taxon>
        <taxon>Theropoda</taxon>
        <taxon>Coelurosauria</taxon>
        <taxon>Aves</taxon>
        <taxon>Neognathae</taxon>
        <taxon>Neoaves</taxon>
        <taxon>Telluraves</taxon>
        <taxon>Australaves</taxon>
        <taxon>Passeriformes</taxon>
        <taxon>Corvoidea</taxon>
        <taxon>Corvidae</taxon>
        <taxon>Corvus</taxon>
    </lineage>
</organism>
<gene>
    <name evidence="7" type="primary">LOC116450042</name>
</gene>
<dbReference type="PANTHER" id="PTHR45948:SF1">
    <property type="entry name" value="TYROSINE-PROTEIN PHOSPHATASE DOMAIN-CONTAINING PROTEIN"/>
    <property type="match status" value="1"/>
</dbReference>
<comment type="catalytic activity">
    <reaction evidence="5">
        <text>O-phospho-L-threonyl-[protein] + H2O = L-threonyl-[protein] + phosphate</text>
        <dbReference type="Rhea" id="RHEA:47004"/>
        <dbReference type="Rhea" id="RHEA-COMP:11060"/>
        <dbReference type="Rhea" id="RHEA-COMP:11605"/>
        <dbReference type="ChEBI" id="CHEBI:15377"/>
        <dbReference type="ChEBI" id="CHEBI:30013"/>
        <dbReference type="ChEBI" id="CHEBI:43474"/>
        <dbReference type="ChEBI" id="CHEBI:61977"/>
        <dbReference type="EC" id="3.1.3.16"/>
    </reaction>
</comment>
<evidence type="ECO:0008006" key="9">
    <source>
        <dbReference type="Google" id="ProtNLM"/>
    </source>
</evidence>
<dbReference type="GO" id="GO:0007165">
    <property type="term" value="P:signal transduction"/>
    <property type="evidence" value="ECO:0007669"/>
    <property type="project" value="TreeGrafter"/>
</dbReference>
<dbReference type="Ensembl" id="ENSCMUT00000013242.2">
    <property type="protein sequence ID" value="ENSCMUP00000012317.2"/>
    <property type="gene ID" value="ENSCMUG00000007769.2"/>
</dbReference>
<keyword evidence="3" id="KW-0904">Protein phosphatase</keyword>
<keyword evidence="2" id="KW-0378">Hydrolase</keyword>
<dbReference type="PROSITE" id="PS50056">
    <property type="entry name" value="TYR_PHOSPHATASE_2"/>
    <property type="match status" value="1"/>
</dbReference>
<evidence type="ECO:0000256" key="5">
    <source>
        <dbReference type="ARBA" id="ARBA00048336"/>
    </source>
</evidence>
<dbReference type="InterPro" id="IPR000340">
    <property type="entry name" value="Dual-sp_phosphatase_cat-dom"/>
</dbReference>
<reference evidence="7" key="3">
    <citation type="submission" date="2025-09" db="UniProtKB">
        <authorList>
            <consortium name="Ensembl"/>
        </authorList>
    </citation>
    <scope>IDENTIFICATION</scope>
</reference>
<proteinExistence type="inferred from homology"/>
<sequence>MLWFLRNPEGCVGARPPRHAEAEEVRRRSSGAAKGTLFSSWKTQAWVLREATSSTSDQNQVFCLKTAPGLGVMLAAGRDGQVSLEGEEYLAQRGISAGQQLLESQPGMGWRDGSHQSLPQTPSSAHSVHMELVILFSRLQHFKECIQFIHECRLGGGGCLVHCLAGVSRSTTILVAYLMTVTELGWQSCLAATKAVRSYASPNAGFQQQLQEYERTLLREYRAWIRRDYGRNPFQDQEELQRLLGQQHEGQKEQQLGSRDCSWLRSPAPTFPPPCHAGGTGGSRWMNR</sequence>
<dbReference type="PROSITE" id="PS50054">
    <property type="entry name" value="TYR_PHOSPHATASE_DUAL"/>
    <property type="match status" value="1"/>
</dbReference>
<dbReference type="SUPFAM" id="SSF52799">
    <property type="entry name" value="(Phosphotyrosine protein) phosphatases II"/>
    <property type="match status" value="1"/>
</dbReference>
<dbReference type="InterPro" id="IPR020422">
    <property type="entry name" value="TYR_PHOSPHATASE_DUAL_dom"/>
</dbReference>
<dbReference type="Pfam" id="PF00782">
    <property type="entry name" value="DSPc"/>
    <property type="match status" value="1"/>
</dbReference>
<comment type="catalytic activity">
    <reaction evidence="6">
        <text>O-phospho-L-tyrosyl-[protein] + H2O = L-tyrosyl-[protein] + phosphate</text>
        <dbReference type="Rhea" id="RHEA:10684"/>
        <dbReference type="Rhea" id="RHEA-COMP:10136"/>
        <dbReference type="Rhea" id="RHEA-COMP:20101"/>
        <dbReference type="ChEBI" id="CHEBI:15377"/>
        <dbReference type="ChEBI" id="CHEBI:43474"/>
        <dbReference type="ChEBI" id="CHEBI:46858"/>
        <dbReference type="ChEBI" id="CHEBI:61978"/>
        <dbReference type="EC" id="3.1.3.48"/>
    </reaction>
</comment>
<dbReference type="AlphaFoldDB" id="A0A8C3DZW4"/>
<dbReference type="Proteomes" id="UP000694553">
    <property type="component" value="Unassembled WGS sequence"/>
</dbReference>
<evidence type="ECO:0000313" key="7">
    <source>
        <dbReference type="Ensembl" id="ENSCMUP00000012317.2"/>
    </source>
</evidence>
<evidence type="ECO:0000256" key="6">
    <source>
        <dbReference type="ARBA" id="ARBA00051722"/>
    </source>
</evidence>
<reference evidence="7" key="2">
    <citation type="submission" date="2025-08" db="UniProtKB">
        <authorList>
            <consortium name="Ensembl"/>
        </authorList>
    </citation>
    <scope>IDENTIFICATION</scope>
</reference>
<comment type="similarity">
    <text evidence="1">Belongs to the protein-tyrosine phosphatase family. Non-receptor class dual specificity subfamily.</text>
</comment>
<dbReference type="InterPro" id="IPR000387">
    <property type="entry name" value="Tyr_Pase_dom"/>
</dbReference>
<dbReference type="GO" id="GO:0005829">
    <property type="term" value="C:cytosol"/>
    <property type="evidence" value="ECO:0007669"/>
    <property type="project" value="TreeGrafter"/>
</dbReference>
<dbReference type="PROSITE" id="PS00383">
    <property type="entry name" value="TYR_PHOSPHATASE_1"/>
    <property type="match status" value="1"/>
</dbReference>
<accession>A0A8U7MTJ4</accession>
<dbReference type="GeneID" id="116450042"/>
<dbReference type="SMART" id="SM00195">
    <property type="entry name" value="DSPc"/>
    <property type="match status" value="1"/>
</dbReference>
<evidence type="ECO:0000256" key="4">
    <source>
        <dbReference type="ARBA" id="ARBA00047761"/>
    </source>
</evidence>
<evidence type="ECO:0000313" key="8">
    <source>
        <dbReference type="Proteomes" id="UP000694553"/>
    </source>
</evidence>
<protein>
    <recommendedName>
        <fullName evidence="9">Dual specificity protein phosphatase 22-A-like</fullName>
    </recommendedName>
</protein>
<dbReference type="GO" id="GO:0004722">
    <property type="term" value="F:protein serine/threonine phosphatase activity"/>
    <property type="evidence" value="ECO:0007669"/>
    <property type="project" value="UniProtKB-EC"/>
</dbReference>
<evidence type="ECO:0000256" key="3">
    <source>
        <dbReference type="ARBA" id="ARBA00022912"/>
    </source>
</evidence>
<dbReference type="InterPro" id="IPR016130">
    <property type="entry name" value="Tyr_Pase_AS"/>
</dbReference>
<dbReference type="OrthoDB" id="9979246at2759"/>
<dbReference type="InterPro" id="IPR029021">
    <property type="entry name" value="Prot-tyrosine_phosphatase-like"/>
</dbReference>
<evidence type="ECO:0000256" key="1">
    <source>
        <dbReference type="ARBA" id="ARBA00008601"/>
    </source>
</evidence>
<keyword evidence="8" id="KW-1185">Reference proteome</keyword>
<comment type="catalytic activity">
    <reaction evidence="4">
        <text>O-phospho-L-seryl-[protein] + H2O = L-seryl-[protein] + phosphate</text>
        <dbReference type="Rhea" id="RHEA:20629"/>
        <dbReference type="Rhea" id="RHEA-COMP:9863"/>
        <dbReference type="Rhea" id="RHEA-COMP:11604"/>
        <dbReference type="ChEBI" id="CHEBI:15377"/>
        <dbReference type="ChEBI" id="CHEBI:29999"/>
        <dbReference type="ChEBI" id="CHEBI:43474"/>
        <dbReference type="ChEBI" id="CHEBI:83421"/>
        <dbReference type="EC" id="3.1.3.16"/>
    </reaction>
</comment>
<dbReference type="PANTHER" id="PTHR45948">
    <property type="entry name" value="DUAL SPECIFICITY PROTEIN PHOSPHATASE DDB_G0269404-RELATED"/>
    <property type="match status" value="1"/>
</dbReference>
<name>A0A8C3DZW4_CORMO</name>
<dbReference type="Gene3D" id="3.90.190.10">
    <property type="entry name" value="Protein tyrosine phosphatase superfamily"/>
    <property type="match status" value="1"/>
</dbReference>
<reference evidence="8" key="1">
    <citation type="submission" date="2019-10" db="EMBL/GenBank/DDBJ databases">
        <title>Corvus moneduloides (New Caledonian crow) genome, bCorMon1, primary haplotype.</title>
        <authorList>
            <person name="Rutz C."/>
            <person name="Fungtammasan C."/>
            <person name="Mountcastle J."/>
            <person name="Formenti G."/>
            <person name="Chow W."/>
            <person name="Howe K."/>
            <person name="Steele M.P."/>
            <person name="Fernandes J."/>
            <person name="Gilbert M.T.P."/>
            <person name="Fedrigo O."/>
            <person name="Jarvis E.D."/>
            <person name="Gemmell N."/>
        </authorList>
    </citation>
    <scope>NUCLEOTIDE SEQUENCE [LARGE SCALE GENOMIC DNA]</scope>
</reference>